<dbReference type="GO" id="GO:0006424">
    <property type="term" value="P:glutamyl-tRNA aminoacylation"/>
    <property type="evidence" value="ECO:0007669"/>
    <property type="project" value="UniProtKB-UniRule"/>
</dbReference>
<feature type="short sequence motif" description="'HIGH' region" evidence="12">
    <location>
        <begin position="10"/>
        <end position="20"/>
    </location>
</feature>
<evidence type="ECO:0000256" key="9">
    <source>
        <dbReference type="ARBA" id="ARBA00023146"/>
    </source>
</evidence>
<dbReference type="SUPFAM" id="SSF52374">
    <property type="entry name" value="Nucleotidylyl transferase"/>
    <property type="match status" value="1"/>
</dbReference>
<evidence type="ECO:0000256" key="1">
    <source>
        <dbReference type="ARBA" id="ARBA00004496"/>
    </source>
</evidence>
<keyword evidence="7 12" id="KW-0067">ATP-binding</keyword>
<evidence type="ECO:0000256" key="3">
    <source>
        <dbReference type="ARBA" id="ARBA00011245"/>
    </source>
</evidence>
<dbReference type="InterPro" id="IPR008925">
    <property type="entry name" value="aa_tRNA-synth_I_cd-bd_sf"/>
</dbReference>
<gene>
    <name evidence="12" type="primary">gltX</name>
    <name evidence="13" type="ORF">A7X81_01080</name>
</gene>
<dbReference type="PRINTS" id="PR00987">
    <property type="entry name" value="TRNASYNTHGLU"/>
</dbReference>
<name>A0A6M8MYQ0_9BACT</name>
<keyword evidence="6 12" id="KW-0547">Nucleotide-binding</keyword>
<dbReference type="Gene3D" id="3.40.50.620">
    <property type="entry name" value="HUPs"/>
    <property type="match status" value="1"/>
</dbReference>
<dbReference type="GO" id="GO:0000049">
    <property type="term" value="F:tRNA binding"/>
    <property type="evidence" value="ECO:0007669"/>
    <property type="project" value="InterPro"/>
</dbReference>
<comment type="caution">
    <text evidence="12">Lacks conserved residue(s) required for the propagation of feature annotation.</text>
</comment>
<feature type="binding site" evidence="12">
    <location>
        <position position="242"/>
    </location>
    <ligand>
        <name>ATP</name>
        <dbReference type="ChEBI" id="CHEBI:30616"/>
    </ligand>
</feature>
<evidence type="ECO:0000256" key="7">
    <source>
        <dbReference type="ARBA" id="ARBA00022840"/>
    </source>
</evidence>
<dbReference type="GO" id="GO:0004818">
    <property type="term" value="F:glutamate-tRNA ligase activity"/>
    <property type="evidence" value="ECO:0007669"/>
    <property type="project" value="UniProtKB-UniRule"/>
</dbReference>
<proteinExistence type="inferred from homology"/>
<dbReference type="InterPro" id="IPR020751">
    <property type="entry name" value="aa-tRNA-synth_I_codon-bd_sub2"/>
</dbReference>
<evidence type="ECO:0000256" key="4">
    <source>
        <dbReference type="ARBA" id="ARBA00022490"/>
    </source>
</evidence>
<evidence type="ECO:0000256" key="5">
    <source>
        <dbReference type="ARBA" id="ARBA00022598"/>
    </source>
</evidence>
<dbReference type="CDD" id="cd00808">
    <property type="entry name" value="GluRS_core"/>
    <property type="match status" value="1"/>
</dbReference>
<evidence type="ECO:0000313" key="13">
    <source>
        <dbReference type="EMBL" id="OCX43579.1"/>
    </source>
</evidence>
<dbReference type="InterPro" id="IPR000924">
    <property type="entry name" value="Glu/Gln-tRNA-synth"/>
</dbReference>
<dbReference type="AlphaFoldDB" id="A0A6M8MYQ0"/>
<sequence length="463" mass="53365">MQEITTRFAPSPTGYLHIGGLRTALYNYLYARKNKGKFLLRIEDTDLKRNSQEATQAIIEAFKWCGLDYDGMIEYQSQRFDVYKKYIQKLLDEGKAYYCYMSKEELNELRAKQEAAKERPKYDGRYRDFKGTPPSGIEPVVRIKVPKSGEIKFVDGIKGEVSFKAEDILDDFVIARSDGSPIYNLTVVIDDALMGVSDVIRGDDHLSNTPKQIVLYEALGFKIPKFYHVAMIHGEDGKKLSKRHGATDVMEYKNMGILPQALLNFLVRLGWSHGDDEIFSLESMQELFDPNHINKSASCYNFKKLEWLNTHYIKTLSFEEINRQLKDLGFDLSQYKKAGFLLDMLRERAKTLHDIINGAKVLLNDPKEYDQKAVDKFLNVTNLTYLEKYAMVLSEQEKACEFEELTNQFLEENNLKLKDLAQAIRIALTGSSVSPSIFEVLEFLGVQKAKFRIENLLIYMKEK</sequence>
<comment type="function">
    <text evidence="11">Aminoacylates tRNA(Gln) with glutamate. Does not aminoacylate tRNA(Glu).</text>
</comment>
<dbReference type="Pfam" id="PF19269">
    <property type="entry name" value="Anticodon_2"/>
    <property type="match status" value="1"/>
</dbReference>
<dbReference type="InterPro" id="IPR033910">
    <property type="entry name" value="GluRS_core"/>
</dbReference>
<keyword evidence="8 12" id="KW-0648">Protein biosynthesis</keyword>
<evidence type="ECO:0000256" key="6">
    <source>
        <dbReference type="ARBA" id="ARBA00022741"/>
    </source>
</evidence>
<dbReference type="FunFam" id="3.40.50.620:FF:000007">
    <property type="entry name" value="Glutamate--tRNA ligase"/>
    <property type="match status" value="1"/>
</dbReference>
<dbReference type="InterPro" id="IPR020058">
    <property type="entry name" value="Glu/Gln-tRNA-synth_Ib_cat-dom"/>
</dbReference>
<dbReference type="EMBL" id="LXSU01000030">
    <property type="protein sequence ID" value="OCX43579.1"/>
    <property type="molecule type" value="Genomic_DNA"/>
</dbReference>
<dbReference type="Pfam" id="PF00749">
    <property type="entry name" value="tRNA-synt_1c"/>
    <property type="match status" value="1"/>
</dbReference>
<keyword evidence="9 12" id="KW-0030">Aminoacyl-tRNA synthetase</keyword>
<keyword evidence="4 12" id="KW-0963">Cytoplasm</keyword>
<protein>
    <recommendedName>
        <fullName evidence="12">Glutamate--tRNA ligase</fullName>
        <ecNumber evidence="12">6.1.1.17</ecNumber>
    </recommendedName>
    <alternativeName>
        <fullName evidence="12">Glutamyl-tRNA synthetase</fullName>
        <shortName evidence="12">GluRS</shortName>
    </alternativeName>
</protein>
<reference evidence="13 14" key="1">
    <citation type="submission" date="2016-05" db="EMBL/GenBank/DDBJ databases">
        <authorList>
            <person name="Caceres A."/>
            <person name="Munoz I."/>
            <person name="Iraola G."/>
            <person name="Diaz-Viraque F."/>
            <person name="Greif G."/>
            <person name="Collado L."/>
        </authorList>
    </citation>
    <scope>NUCLEOTIDE SEQUENCE [LARGE SCALE GENOMIC DNA]</scope>
    <source>
        <strain evidence="13 14">WBE38</strain>
    </source>
</reference>
<comment type="similarity">
    <text evidence="2 12">Belongs to the class-I aminoacyl-tRNA synthetase family. Glutamate--tRNA ligase type 1 subfamily.</text>
</comment>
<dbReference type="RefSeq" id="WP_066006627.1">
    <property type="nucleotide sequence ID" value="NZ_CP053848.1"/>
</dbReference>
<comment type="subunit">
    <text evidence="3 12">Monomer.</text>
</comment>
<dbReference type="HAMAP" id="MF_00022">
    <property type="entry name" value="Glu_tRNA_synth_type1"/>
    <property type="match status" value="1"/>
</dbReference>
<evidence type="ECO:0000256" key="11">
    <source>
        <dbReference type="ARBA" id="ARBA00054667"/>
    </source>
</evidence>
<keyword evidence="5 12" id="KW-0436">Ligase</keyword>
<dbReference type="GO" id="GO:0008270">
    <property type="term" value="F:zinc ion binding"/>
    <property type="evidence" value="ECO:0007669"/>
    <property type="project" value="InterPro"/>
</dbReference>
<evidence type="ECO:0000256" key="2">
    <source>
        <dbReference type="ARBA" id="ARBA00007894"/>
    </source>
</evidence>
<dbReference type="PANTHER" id="PTHR43311">
    <property type="entry name" value="GLUTAMATE--TRNA LIGASE"/>
    <property type="match status" value="1"/>
</dbReference>
<organism evidence="13 14">
    <name type="scientific">Campylobacter ornithocola</name>
    <dbReference type="NCBI Taxonomy" id="1848766"/>
    <lineage>
        <taxon>Bacteria</taxon>
        <taxon>Pseudomonadati</taxon>
        <taxon>Campylobacterota</taxon>
        <taxon>Epsilonproteobacteria</taxon>
        <taxon>Campylobacterales</taxon>
        <taxon>Campylobacteraceae</taxon>
        <taxon>Campylobacter</taxon>
    </lineage>
</organism>
<accession>A0A6M8MYQ0</accession>
<dbReference type="NCBIfam" id="TIGR00464">
    <property type="entry name" value="gltX_bact"/>
    <property type="match status" value="1"/>
</dbReference>
<dbReference type="Proteomes" id="UP000094873">
    <property type="component" value="Unassembled WGS sequence"/>
</dbReference>
<dbReference type="Gene3D" id="1.10.10.350">
    <property type="match status" value="1"/>
</dbReference>
<comment type="catalytic activity">
    <reaction evidence="12">
        <text>tRNA(Glu) + L-glutamate + ATP = L-glutamyl-tRNA(Glu) + AMP + diphosphate</text>
        <dbReference type="Rhea" id="RHEA:23540"/>
        <dbReference type="Rhea" id="RHEA-COMP:9663"/>
        <dbReference type="Rhea" id="RHEA-COMP:9680"/>
        <dbReference type="ChEBI" id="CHEBI:29985"/>
        <dbReference type="ChEBI" id="CHEBI:30616"/>
        <dbReference type="ChEBI" id="CHEBI:33019"/>
        <dbReference type="ChEBI" id="CHEBI:78442"/>
        <dbReference type="ChEBI" id="CHEBI:78520"/>
        <dbReference type="ChEBI" id="CHEBI:456215"/>
        <dbReference type="EC" id="6.1.1.17"/>
    </reaction>
</comment>
<feature type="short sequence motif" description="'KMSKS' region" evidence="12">
    <location>
        <begin position="239"/>
        <end position="243"/>
    </location>
</feature>
<dbReference type="PANTHER" id="PTHR43311:SF2">
    <property type="entry name" value="GLUTAMATE--TRNA LIGASE, MITOCHONDRIAL-RELATED"/>
    <property type="match status" value="1"/>
</dbReference>
<dbReference type="GO" id="GO:0005524">
    <property type="term" value="F:ATP binding"/>
    <property type="evidence" value="ECO:0007669"/>
    <property type="project" value="UniProtKB-UniRule"/>
</dbReference>
<dbReference type="InterPro" id="IPR004527">
    <property type="entry name" value="Glu-tRNA-ligase_bac/mito"/>
</dbReference>
<dbReference type="InterPro" id="IPR001412">
    <property type="entry name" value="aa-tRNA-synth_I_CS"/>
</dbReference>
<dbReference type="PROSITE" id="PS00178">
    <property type="entry name" value="AA_TRNA_LIGASE_I"/>
    <property type="match status" value="1"/>
</dbReference>
<dbReference type="InterPro" id="IPR014729">
    <property type="entry name" value="Rossmann-like_a/b/a_fold"/>
</dbReference>
<comment type="function">
    <text evidence="12">Catalyzes the attachment of glutamate to tRNA(Glu) in a two-step reaction: glutamate is first activated by ATP to form Glu-AMP and then transferred to the acceptor end of tRNA(Glu).</text>
</comment>
<comment type="subcellular location">
    <subcellularLocation>
        <location evidence="1 12">Cytoplasm</location>
    </subcellularLocation>
</comment>
<evidence type="ECO:0000256" key="12">
    <source>
        <dbReference type="HAMAP-Rule" id="MF_00022"/>
    </source>
</evidence>
<dbReference type="GO" id="GO:0005829">
    <property type="term" value="C:cytosol"/>
    <property type="evidence" value="ECO:0007669"/>
    <property type="project" value="TreeGrafter"/>
</dbReference>
<comment type="caution">
    <text evidence="13">The sequence shown here is derived from an EMBL/GenBank/DDBJ whole genome shotgun (WGS) entry which is preliminary data.</text>
</comment>
<evidence type="ECO:0000256" key="8">
    <source>
        <dbReference type="ARBA" id="ARBA00022917"/>
    </source>
</evidence>
<dbReference type="EC" id="6.1.1.17" evidence="12"/>
<dbReference type="InterPro" id="IPR045462">
    <property type="entry name" value="aa-tRNA-synth_I_cd-bd"/>
</dbReference>
<evidence type="ECO:0000256" key="10">
    <source>
        <dbReference type="ARBA" id="ARBA00050184"/>
    </source>
</evidence>
<dbReference type="InterPro" id="IPR049940">
    <property type="entry name" value="GluQ/Sye"/>
</dbReference>
<keyword evidence="14" id="KW-1185">Reference proteome</keyword>
<dbReference type="OrthoDB" id="9807503at2"/>
<comment type="catalytic activity">
    <reaction evidence="10">
        <text>tRNA(Glu) + L-glutamate + ATP = L-glutamyl-tRNA(Gln) + AMP + diphosphate</text>
        <dbReference type="Rhea" id="RHEA:51156"/>
        <dbReference type="Rhea" id="RHEA-COMP:9663"/>
        <dbReference type="Rhea" id="RHEA-COMP:9684"/>
        <dbReference type="ChEBI" id="CHEBI:29985"/>
        <dbReference type="ChEBI" id="CHEBI:30616"/>
        <dbReference type="ChEBI" id="CHEBI:33019"/>
        <dbReference type="ChEBI" id="CHEBI:78442"/>
        <dbReference type="ChEBI" id="CHEBI:78520"/>
        <dbReference type="ChEBI" id="CHEBI:456215"/>
    </reaction>
</comment>
<evidence type="ECO:0000313" key="14">
    <source>
        <dbReference type="Proteomes" id="UP000094873"/>
    </source>
</evidence>
<dbReference type="SUPFAM" id="SSF48163">
    <property type="entry name" value="An anticodon-binding domain of class I aminoacyl-tRNA synthetases"/>
    <property type="match status" value="1"/>
</dbReference>